<comment type="caution">
    <text evidence="1">The sequence shown here is derived from an EMBL/GenBank/DDBJ whole genome shotgun (WGS) entry which is preliminary data.</text>
</comment>
<keyword evidence="1" id="KW-0540">Nuclease</keyword>
<proteinExistence type="predicted"/>
<keyword evidence="1" id="KW-0378">Hydrolase</keyword>
<keyword evidence="1" id="KW-0255">Endonuclease</keyword>
<dbReference type="GO" id="GO:0004519">
    <property type="term" value="F:endonuclease activity"/>
    <property type="evidence" value="ECO:0007669"/>
    <property type="project" value="UniProtKB-KW"/>
</dbReference>
<name>A0A1Y1QLV7_9GAMM</name>
<protein>
    <submittedName>
        <fullName evidence="1">Restriction endonuclease</fullName>
    </submittedName>
</protein>
<sequence>MQLSIETLCAEAARFSAAESRHPEASLFGVTDGKAVGTYLEHKFRAFLRDQGYQFEEGNSANGIDFPCLLVDMKVTSIRQPQSSCPFRSARQKVYGLGYSLIIFVYGKTDDEATRTSNLNIADAIFVEAEHTADFQMSKGLRDILENEGNRDDLVAFLSEKNLPVDDIGLDSLVTEILQNTPKQGYLTISNALQWRLQYSRVIEKAGNIEGVRAVYRRQAA</sequence>
<dbReference type="AlphaFoldDB" id="A0A1Y1QLV7"/>
<dbReference type="EMBL" id="MTEJ01000173">
    <property type="protein sequence ID" value="OQX08481.1"/>
    <property type="molecule type" value="Genomic_DNA"/>
</dbReference>
<dbReference type="Proteomes" id="UP000192491">
    <property type="component" value="Unassembled WGS sequence"/>
</dbReference>
<evidence type="ECO:0000313" key="2">
    <source>
        <dbReference type="Proteomes" id="UP000192491"/>
    </source>
</evidence>
<gene>
    <name evidence="1" type="ORF">BWK73_25170</name>
</gene>
<organism evidence="1 2">
    <name type="scientific">Thiothrix lacustris</name>
    <dbReference type="NCBI Taxonomy" id="525917"/>
    <lineage>
        <taxon>Bacteria</taxon>
        <taxon>Pseudomonadati</taxon>
        <taxon>Pseudomonadota</taxon>
        <taxon>Gammaproteobacteria</taxon>
        <taxon>Thiotrichales</taxon>
        <taxon>Thiotrichaceae</taxon>
        <taxon>Thiothrix</taxon>
    </lineage>
</organism>
<evidence type="ECO:0000313" key="1">
    <source>
        <dbReference type="EMBL" id="OQX08481.1"/>
    </source>
</evidence>
<accession>A0A1Y1QLV7</accession>
<reference evidence="1 2" key="1">
    <citation type="submission" date="2017-01" db="EMBL/GenBank/DDBJ databases">
        <title>Novel large sulfur bacteria in the metagenomes of groundwater-fed chemosynthetic microbial mats in the Lake Huron basin.</title>
        <authorList>
            <person name="Sharrar A.M."/>
            <person name="Flood B.E."/>
            <person name="Bailey J.V."/>
            <person name="Jones D.S."/>
            <person name="Biddanda B."/>
            <person name="Ruberg S.A."/>
            <person name="Marcus D.N."/>
            <person name="Dick G.J."/>
        </authorList>
    </citation>
    <scope>NUCLEOTIDE SEQUENCE [LARGE SCALE GENOMIC DNA]</scope>
    <source>
        <strain evidence="1">A8</strain>
    </source>
</reference>